<dbReference type="SUPFAM" id="SSF55073">
    <property type="entry name" value="Nucleotide cyclase"/>
    <property type="match status" value="1"/>
</dbReference>
<feature type="transmembrane region" description="Helical" evidence="1">
    <location>
        <begin position="279"/>
        <end position="300"/>
    </location>
</feature>
<dbReference type="Pfam" id="PF00990">
    <property type="entry name" value="GGDEF"/>
    <property type="match status" value="1"/>
</dbReference>
<keyword evidence="1" id="KW-0472">Membrane</keyword>
<dbReference type="PANTHER" id="PTHR46663">
    <property type="entry name" value="DIGUANYLATE CYCLASE DGCT-RELATED"/>
    <property type="match status" value="1"/>
</dbReference>
<dbReference type="EMBL" id="JAFBCY010000004">
    <property type="protein sequence ID" value="MBM7853336.1"/>
    <property type="molecule type" value="Genomic_DNA"/>
</dbReference>
<evidence type="ECO:0000259" key="2">
    <source>
        <dbReference type="PROSITE" id="PS50887"/>
    </source>
</evidence>
<evidence type="ECO:0000313" key="3">
    <source>
        <dbReference type="EMBL" id="MBM7853336.1"/>
    </source>
</evidence>
<evidence type="ECO:0000313" key="4">
    <source>
        <dbReference type="Proteomes" id="UP000758856"/>
    </source>
</evidence>
<sequence length="503" mass="53855">MFKLRDVRALVRVERIRNRSVALSLCYALGLLADQIIGVGAAGYPLLLIAAPAAVGMLVRMGDRLDPIDLLKLFAVHIGMGLFFGFPLEATLLASARDLAAIAVGVLAFQLMRRRGAVASPIGLMGALVVVALASSVAAVAVEAAAMLGRGGIDGLRLAALMMVGLVSMTLMLSISVTQGRDRSKSFLDSQVTNEREPSAWEYVGAASVAMVMVEFSIVTGWPVAALAASVALLWFALRLGLFATTVAAFGFAVIFLMHGAAAPWPAPFSAASTAAGDILRYIALALLATPSIVVATVVFEQQRLKRMFAYRARHDALTRLTNRAHFLEMLDAYAAAARREERRFLLLLVDLDHFKAVNDTFGHARGDKMLIAVSSRIRASFRATDVVARLGGDEFAVIAPISSVEDAMRLAKRVVDNVHQDCGLEEVSLRPSVTVGGVLAPDSATESERLLLLADEALYKAKAAGRNCWRFAGDELRRAALIPPPSAVSPHAEDEFETVFID</sequence>
<dbReference type="Proteomes" id="UP000758856">
    <property type="component" value="Unassembled WGS sequence"/>
</dbReference>
<dbReference type="SMART" id="SM00267">
    <property type="entry name" value="GGDEF"/>
    <property type="match status" value="1"/>
</dbReference>
<comment type="caution">
    <text evidence="3">The sequence shown here is derived from an EMBL/GenBank/DDBJ whole genome shotgun (WGS) entry which is preliminary data.</text>
</comment>
<accession>A0ABS2TAW3</accession>
<dbReference type="NCBIfam" id="TIGR00254">
    <property type="entry name" value="GGDEF"/>
    <property type="match status" value="1"/>
</dbReference>
<proteinExistence type="predicted"/>
<dbReference type="InterPro" id="IPR043128">
    <property type="entry name" value="Rev_trsase/Diguanyl_cyclase"/>
</dbReference>
<feature type="domain" description="GGDEF" evidence="2">
    <location>
        <begin position="343"/>
        <end position="475"/>
    </location>
</feature>
<evidence type="ECO:0000256" key="1">
    <source>
        <dbReference type="SAM" id="Phobius"/>
    </source>
</evidence>
<gene>
    <name evidence="3" type="ORF">JOD31_003587</name>
</gene>
<organism evidence="3 4">
    <name type="scientific">Methylopila capsulata</name>
    <dbReference type="NCBI Taxonomy" id="61654"/>
    <lineage>
        <taxon>Bacteria</taxon>
        <taxon>Pseudomonadati</taxon>
        <taxon>Pseudomonadota</taxon>
        <taxon>Alphaproteobacteria</taxon>
        <taxon>Hyphomicrobiales</taxon>
        <taxon>Methylopilaceae</taxon>
        <taxon>Methylopila</taxon>
    </lineage>
</organism>
<name>A0ABS2TAW3_9HYPH</name>
<dbReference type="InterPro" id="IPR029787">
    <property type="entry name" value="Nucleotide_cyclase"/>
</dbReference>
<dbReference type="RefSeq" id="WP_204951778.1">
    <property type="nucleotide sequence ID" value="NZ_BSFF01000010.1"/>
</dbReference>
<dbReference type="Gene3D" id="3.30.70.270">
    <property type="match status" value="1"/>
</dbReference>
<dbReference type="PROSITE" id="PS50887">
    <property type="entry name" value="GGDEF"/>
    <property type="match status" value="1"/>
</dbReference>
<reference evidence="3 4" key="1">
    <citation type="submission" date="2021-01" db="EMBL/GenBank/DDBJ databases">
        <title>Genomic Encyclopedia of Type Strains, Phase IV (KMG-IV): sequencing the most valuable type-strain genomes for metagenomic binning, comparative biology and taxonomic classification.</title>
        <authorList>
            <person name="Goeker M."/>
        </authorList>
    </citation>
    <scope>NUCLEOTIDE SEQUENCE [LARGE SCALE GENOMIC DNA]</scope>
    <source>
        <strain evidence="3 4">DSM 6130</strain>
    </source>
</reference>
<dbReference type="PANTHER" id="PTHR46663:SF2">
    <property type="entry name" value="GGDEF DOMAIN-CONTAINING PROTEIN"/>
    <property type="match status" value="1"/>
</dbReference>
<protein>
    <submittedName>
        <fullName evidence="3">Diguanylate cyclase (GGDEF)-like protein</fullName>
    </submittedName>
</protein>
<keyword evidence="1" id="KW-1133">Transmembrane helix</keyword>
<feature type="transmembrane region" description="Helical" evidence="1">
    <location>
        <begin position="158"/>
        <end position="179"/>
    </location>
</feature>
<feature type="transmembrane region" description="Helical" evidence="1">
    <location>
        <begin position="71"/>
        <end position="88"/>
    </location>
</feature>
<feature type="transmembrane region" description="Helical" evidence="1">
    <location>
        <begin position="43"/>
        <end position="59"/>
    </location>
</feature>
<dbReference type="CDD" id="cd01949">
    <property type="entry name" value="GGDEF"/>
    <property type="match status" value="1"/>
</dbReference>
<feature type="transmembrane region" description="Helical" evidence="1">
    <location>
        <begin position="124"/>
        <end position="146"/>
    </location>
</feature>
<keyword evidence="1" id="KW-0812">Transmembrane</keyword>
<feature type="transmembrane region" description="Helical" evidence="1">
    <location>
        <begin position="200"/>
        <end position="218"/>
    </location>
</feature>
<keyword evidence="4" id="KW-1185">Reference proteome</keyword>
<dbReference type="InterPro" id="IPR052163">
    <property type="entry name" value="DGC-Regulatory_Protein"/>
</dbReference>
<dbReference type="InterPro" id="IPR000160">
    <property type="entry name" value="GGDEF_dom"/>
</dbReference>